<accession>A0A4P8YFV8</accession>
<protein>
    <recommendedName>
        <fullName evidence="5">Glyoxalase</fullName>
    </recommendedName>
</protein>
<dbReference type="NCBIfam" id="NF008747">
    <property type="entry name" value="PRK11780.1"/>
    <property type="match status" value="1"/>
</dbReference>
<reference evidence="7 8" key="1">
    <citation type="submission" date="2019-05" db="EMBL/GenBank/DDBJ databases">
        <title>Complete genome sequence of Izhakiella calystegiae KSNA2, an endophyte isolated from beach morning glory (Calystegia soldanella).</title>
        <authorList>
            <person name="Jiang L."/>
            <person name="Jeong J.C."/>
            <person name="Kim C.Y."/>
            <person name="Kim D.H."/>
            <person name="Kim S.W."/>
            <person name="Lee j."/>
        </authorList>
    </citation>
    <scope>NUCLEOTIDE SEQUENCE [LARGE SCALE GENOMIC DNA]</scope>
    <source>
        <strain evidence="7 8">KSNA2</strain>
    </source>
</reference>
<comment type="function">
    <text evidence="5">Displays glyoxalase activity, catalyzing the conversion of glyoxal to glycolate.</text>
</comment>
<gene>
    <name evidence="7" type="primary">elbB</name>
    <name evidence="7" type="ORF">FEM41_02900</name>
</gene>
<dbReference type="InterPro" id="IPR002818">
    <property type="entry name" value="DJ-1/PfpI"/>
</dbReference>
<comment type="similarity">
    <text evidence="1 5">Belongs to the peptidase C56 family.</text>
</comment>
<dbReference type="InterPro" id="IPR029062">
    <property type="entry name" value="Class_I_gatase-like"/>
</dbReference>
<dbReference type="CDD" id="cd03133">
    <property type="entry name" value="GATase1_ES1"/>
    <property type="match status" value="1"/>
</dbReference>
<name>A0A4P8YFV8_9ENTR</name>
<evidence type="ECO:0000259" key="6">
    <source>
        <dbReference type="Pfam" id="PF01965"/>
    </source>
</evidence>
<keyword evidence="8" id="KW-1185">Reference proteome</keyword>
<keyword evidence="3 5" id="KW-0456">Lyase</keyword>
<comment type="catalytic activity">
    <reaction evidence="4 5">
        <text>glyoxal + H2O = glycolate + H(+)</text>
        <dbReference type="Rhea" id="RHEA:51672"/>
        <dbReference type="ChEBI" id="CHEBI:15377"/>
        <dbReference type="ChEBI" id="CHEBI:15378"/>
        <dbReference type="ChEBI" id="CHEBI:29805"/>
        <dbReference type="ChEBI" id="CHEBI:34779"/>
    </reaction>
</comment>
<dbReference type="RefSeq" id="WP_138094275.1">
    <property type="nucleotide sequence ID" value="NZ_CP040428.1"/>
</dbReference>
<comment type="subunit">
    <text evidence="2">Homodimer.</text>
</comment>
<dbReference type="Pfam" id="PF01965">
    <property type="entry name" value="DJ-1_PfpI"/>
    <property type="match status" value="1"/>
</dbReference>
<dbReference type="EMBL" id="CP040428">
    <property type="protein sequence ID" value="QCT18666.1"/>
    <property type="molecule type" value="Genomic_DNA"/>
</dbReference>
<feature type="domain" description="DJ-1/PfpI" evidence="6">
    <location>
        <begin position="15"/>
        <end position="142"/>
    </location>
</feature>
<dbReference type="PIRSF" id="PIRSF006320">
    <property type="entry name" value="Elb2"/>
    <property type="match status" value="1"/>
</dbReference>
<organism evidence="7 8">
    <name type="scientific">Jejubacter calystegiae</name>
    <dbReference type="NCBI Taxonomy" id="2579935"/>
    <lineage>
        <taxon>Bacteria</taxon>
        <taxon>Pseudomonadati</taxon>
        <taxon>Pseudomonadota</taxon>
        <taxon>Gammaproteobacteria</taxon>
        <taxon>Enterobacterales</taxon>
        <taxon>Enterobacteriaceae</taxon>
        <taxon>Jejubacter</taxon>
    </lineage>
</organism>
<evidence type="ECO:0000313" key="7">
    <source>
        <dbReference type="EMBL" id="QCT18666.1"/>
    </source>
</evidence>
<evidence type="ECO:0000256" key="2">
    <source>
        <dbReference type="ARBA" id="ARBA00011738"/>
    </source>
</evidence>
<dbReference type="SUPFAM" id="SSF52317">
    <property type="entry name" value="Class I glutamine amidotransferase-like"/>
    <property type="match status" value="1"/>
</dbReference>
<dbReference type="PANTHER" id="PTHR10224">
    <property type="entry name" value="ES1 PROTEIN HOMOLOG, MITOCHONDRIAL"/>
    <property type="match status" value="1"/>
</dbReference>
<evidence type="ECO:0000256" key="4">
    <source>
        <dbReference type="ARBA" id="ARBA00051386"/>
    </source>
</evidence>
<evidence type="ECO:0000256" key="5">
    <source>
        <dbReference type="PIRNR" id="PIRNR006320"/>
    </source>
</evidence>
<evidence type="ECO:0000256" key="1">
    <source>
        <dbReference type="ARBA" id="ARBA00008542"/>
    </source>
</evidence>
<dbReference type="AlphaFoldDB" id="A0A4P8YFV8"/>
<evidence type="ECO:0000313" key="8">
    <source>
        <dbReference type="Proteomes" id="UP000302163"/>
    </source>
</evidence>
<dbReference type="Gene3D" id="3.40.50.880">
    <property type="match status" value="1"/>
</dbReference>
<dbReference type="InterPro" id="IPR026041">
    <property type="entry name" value="ElbB"/>
</dbReference>
<dbReference type="KEGG" id="izh:FEM41_02900"/>
<dbReference type="Proteomes" id="UP000302163">
    <property type="component" value="Chromosome"/>
</dbReference>
<proteinExistence type="inferred from homology"/>
<evidence type="ECO:0000256" key="3">
    <source>
        <dbReference type="ARBA" id="ARBA00023239"/>
    </source>
</evidence>
<dbReference type="OrthoDB" id="5605062at2"/>
<dbReference type="FunFam" id="3.40.50.880:FF:000032">
    <property type="entry name" value="Glyoxalase"/>
    <property type="match status" value="1"/>
</dbReference>
<dbReference type="GO" id="GO:0016829">
    <property type="term" value="F:lyase activity"/>
    <property type="evidence" value="ECO:0007669"/>
    <property type="project" value="UniProtKB-UniRule"/>
</dbReference>
<sequence>MKKIGVILCGCGVYDGSEIHEAVITLLAIARAGAQAVCFAPDKTQADVINHLTGEPMAESRNVLIEAARIVRGEIRPLNEARAQDLDALIVPGGFGAAKNLSNFASEGSNCTLDPELLRIARDCHQAGKPLGFICIAPALLPKIIPAPLRLTIGTDADTAEAIEAMGGEHVPCPVEDIVVDEEQKVVTTPAYMLASRIDEAADGIEKLVARVLLLCQ</sequence>
<dbReference type="PANTHER" id="PTHR10224:SF12">
    <property type="entry name" value="GLYOXALASE ELBB"/>
    <property type="match status" value="1"/>
</dbReference>